<dbReference type="PROSITE" id="PS01131">
    <property type="entry name" value="RRNA_A_DIMETH"/>
    <property type="match status" value="1"/>
</dbReference>
<keyword evidence="2 7" id="KW-0698">rRNA processing</keyword>
<dbReference type="PANTHER" id="PTHR11727:SF7">
    <property type="entry name" value="DIMETHYLADENOSINE TRANSFERASE-RELATED"/>
    <property type="match status" value="1"/>
</dbReference>
<comment type="catalytic activity">
    <reaction evidence="7">
        <text>adenosine(1518)/adenosine(1519) in 16S rRNA + 4 S-adenosyl-L-methionine = N(6)-dimethyladenosine(1518)/N(6)-dimethyladenosine(1519) in 16S rRNA + 4 S-adenosyl-L-homocysteine + 4 H(+)</text>
        <dbReference type="Rhea" id="RHEA:19609"/>
        <dbReference type="Rhea" id="RHEA-COMP:10232"/>
        <dbReference type="Rhea" id="RHEA-COMP:10233"/>
        <dbReference type="ChEBI" id="CHEBI:15378"/>
        <dbReference type="ChEBI" id="CHEBI:57856"/>
        <dbReference type="ChEBI" id="CHEBI:59789"/>
        <dbReference type="ChEBI" id="CHEBI:74411"/>
        <dbReference type="ChEBI" id="CHEBI:74493"/>
        <dbReference type="EC" id="2.1.1.182"/>
    </reaction>
</comment>
<dbReference type="RefSeq" id="WP_209768620.1">
    <property type="nucleotide sequence ID" value="NZ_JAGINP010000016.1"/>
</dbReference>
<feature type="binding site" evidence="7 8">
    <location>
        <position position="42"/>
    </location>
    <ligand>
        <name>S-adenosyl-L-methionine</name>
        <dbReference type="ChEBI" id="CHEBI:59789"/>
    </ligand>
</feature>
<dbReference type="Pfam" id="PF00398">
    <property type="entry name" value="RrnaAD"/>
    <property type="match status" value="1"/>
</dbReference>
<dbReference type="InterPro" id="IPR020598">
    <property type="entry name" value="rRNA_Ade_methylase_Trfase_N"/>
</dbReference>
<dbReference type="EMBL" id="JAGINP010000016">
    <property type="protein sequence ID" value="MBP2294426.1"/>
    <property type="molecule type" value="Genomic_DNA"/>
</dbReference>
<evidence type="ECO:0000256" key="2">
    <source>
        <dbReference type="ARBA" id="ARBA00022552"/>
    </source>
</evidence>
<feature type="binding site" evidence="7 8">
    <location>
        <position position="67"/>
    </location>
    <ligand>
        <name>S-adenosyl-L-methionine</name>
        <dbReference type="ChEBI" id="CHEBI:59789"/>
    </ligand>
</feature>
<dbReference type="PANTHER" id="PTHR11727">
    <property type="entry name" value="DIMETHYLADENOSINE TRANSFERASE"/>
    <property type="match status" value="1"/>
</dbReference>
<keyword evidence="5 7" id="KW-0949">S-adenosyl-L-methionine</keyword>
<dbReference type="GO" id="GO:0052908">
    <property type="term" value="F:16S rRNA (adenine(1518)-N(6)/adenine(1519)-N(6))-dimethyltransferase activity"/>
    <property type="evidence" value="ECO:0007669"/>
    <property type="project" value="UniProtKB-EC"/>
</dbReference>
<accession>A0ABS4SPD9</accession>
<name>A0ABS4SPD9_9PROT</name>
<dbReference type="SUPFAM" id="SSF53335">
    <property type="entry name" value="S-adenosyl-L-methionine-dependent methyltransferases"/>
    <property type="match status" value="1"/>
</dbReference>
<dbReference type="InterPro" id="IPR029063">
    <property type="entry name" value="SAM-dependent_MTases_sf"/>
</dbReference>
<protein>
    <recommendedName>
        <fullName evidence="7">Ribosomal RNA small subunit methyltransferase A</fullName>
        <ecNumber evidence="7">2.1.1.182</ecNumber>
    </recommendedName>
    <alternativeName>
        <fullName evidence="7">16S rRNA (adenine(1518)-N(6)/adenine(1519)-N(6))-dimethyltransferase</fullName>
    </alternativeName>
    <alternativeName>
        <fullName evidence="7">16S rRNA dimethyladenosine transferase</fullName>
    </alternativeName>
    <alternativeName>
        <fullName evidence="7">16S rRNA dimethylase</fullName>
    </alternativeName>
    <alternativeName>
        <fullName evidence="7">S-adenosylmethionine-6-N', N'-adenosyl(rRNA) dimethyltransferase</fullName>
    </alternativeName>
</protein>
<dbReference type="SMART" id="SM00650">
    <property type="entry name" value="rADc"/>
    <property type="match status" value="1"/>
</dbReference>
<reference evidence="10 11" key="1">
    <citation type="submission" date="2021-03" db="EMBL/GenBank/DDBJ databases">
        <title>Genomic Encyclopedia of Type Strains, Phase III (KMG-III): the genomes of soil and plant-associated and newly described type strains.</title>
        <authorList>
            <person name="Whitman W."/>
        </authorList>
    </citation>
    <scope>NUCLEOTIDE SEQUENCE [LARGE SCALE GENOMIC DNA]</scope>
    <source>
        <strain evidence="10 11">IMMIB AFH-6</strain>
    </source>
</reference>
<evidence type="ECO:0000256" key="3">
    <source>
        <dbReference type="ARBA" id="ARBA00022603"/>
    </source>
</evidence>
<evidence type="ECO:0000313" key="11">
    <source>
        <dbReference type="Proteomes" id="UP000781958"/>
    </source>
</evidence>
<dbReference type="Gene3D" id="1.10.8.100">
    <property type="entry name" value="Ribosomal RNA adenine dimethylase-like, domain 2"/>
    <property type="match status" value="1"/>
</dbReference>
<dbReference type="EC" id="2.1.1.182" evidence="7"/>
<proteinExistence type="inferred from homology"/>
<comment type="function">
    <text evidence="7">Specifically dimethylates two adjacent adenosines (A1518 and A1519) in the loop of a conserved hairpin near the 3'-end of 16S rRNA in the 30S particle. May play a critical role in biogenesis of 30S subunits.</text>
</comment>
<evidence type="ECO:0000256" key="4">
    <source>
        <dbReference type="ARBA" id="ARBA00022679"/>
    </source>
</evidence>
<dbReference type="CDD" id="cd02440">
    <property type="entry name" value="AdoMet_MTases"/>
    <property type="match status" value="1"/>
</dbReference>
<feature type="domain" description="Ribosomal RNA adenine methylase transferase N-terminal" evidence="9">
    <location>
        <begin position="47"/>
        <end position="219"/>
    </location>
</feature>
<organism evidence="10 11">
    <name type="scientific">Azospirillum rugosum</name>
    <dbReference type="NCBI Taxonomy" id="416170"/>
    <lineage>
        <taxon>Bacteria</taxon>
        <taxon>Pseudomonadati</taxon>
        <taxon>Pseudomonadota</taxon>
        <taxon>Alphaproteobacteria</taxon>
        <taxon>Rhodospirillales</taxon>
        <taxon>Azospirillaceae</taxon>
        <taxon>Azospirillum</taxon>
    </lineage>
</organism>
<dbReference type="InterPro" id="IPR011530">
    <property type="entry name" value="rRNA_adenine_dimethylase"/>
</dbReference>
<keyword evidence="11" id="KW-1185">Reference proteome</keyword>
<dbReference type="NCBIfam" id="TIGR00755">
    <property type="entry name" value="ksgA"/>
    <property type="match status" value="1"/>
</dbReference>
<dbReference type="InterPro" id="IPR020596">
    <property type="entry name" value="rRNA_Ade_Mease_Trfase_CS"/>
</dbReference>
<dbReference type="InterPro" id="IPR023165">
    <property type="entry name" value="rRNA_Ade_diMease-like_C"/>
</dbReference>
<dbReference type="Proteomes" id="UP000781958">
    <property type="component" value="Unassembled WGS sequence"/>
</dbReference>
<feature type="binding site" evidence="7 8">
    <location>
        <position position="134"/>
    </location>
    <ligand>
        <name>S-adenosyl-L-methionine</name>
        <dbReference type="ChEBI" id="CHEBI:59789"/>
    </ligand>
</feature>
<evidence type="ECO:0000256" key="8">
    <source>
        <dbReference type="PROSITE-ProRule" id="PRU01026"/>
    </source>
</evidence>
<keyword evidence="4 7" id="KW-0808">Transferase</keyword>
<gene>
    <name evidence="7" type="primary">rsmA</name>
    <name evidence="7" type="synonym">ksgA</name>
    <name evidence="10" type="ORF">J2851_004216</name>
</gene>
<evidence type="ECO:0000259" key="9">
    <source>
        <dbReference type="SMART" id="SM00650"/>
    </source>
</evidence>
<evidence type="ECO:0000313" key="10">
    <source>
        <dbReference type="EMBL" id="MBP2294426.1"/>
    </source>
</evidence>
<dbReference type="Gene3D" id="3.40.50.150">
    <property type="entry name" value="Vaccinia Virus protein VP39"/>
    <property type="match status" value="1"/>
</dbReference>
<comment type="caution">
    <text evidence="10">The sequence shown here is derived from an EMBL/GenBank/DDBJ whole genome shotgun (WGS) entry which is preliminary data.</text>
</comment>
<dbReference type="InterPro" id="IPR001737">
    <property type="entry name" value="KsgA/Erm"/>
</dbReference>
<keyword evidence="6 7" id="KW-0694">RNA-binding</keyword>
<keyword evidence="1 7" id="KW-0963">Cytoplasm</keyword>
<evidence type="ECO:0000256" key="1">
    <source>
        <dbReference type="ARBA" id="ARBA00022490"/>
    </source>
</evidence>
<evidence type="ECO:0000256" key="5">
    <source>
        <dbReference type="ARBA" id="ARBA00022691"/>
    </source>
</evidence>
<feature type="binding site" evidence="7 8">
    <location>
        <position position="115"/>
    </location>
    <ligand>
        <name>S-adenosyl-L-methionine</name>
        <dbReference type="ChEBI" id="CHEBI:59789"/>
    </ligand>
</feature>
<feature type="binding site" evidence="7 8">
    <location>
        <position position="40"/>
    </location>
    <ligand>
        <name>S-adenosyl-L-methionine</name>
        <dbReference type="ChEBI" id="CHEBI:59789"/>
    </ligand>
</feature>
<dbReference type="HAMAP" id="MF_00607">
    <property type="entry name" value="16SrRNA_methyltr_A"/>
    <property type="match status" value="1"/>
</dbReference>
<feature type="binding site" evidence="7 8">
    <location>
        <position position="89"/>
    </location>
    <ligand>
        <name>S-adenosyl-L-methionine</name>
        <dbReference type="ChEBI" id="CHEBI:59789"/>
    </ligand>
</feature>
<comment type="subcellular location">
    <subcellularLocation>
        <location evidence="7">Cytoplasm</location>
    </subcellularLocation>
</comment>
<sequence length="298" mass="31887">MTDAAPTNDSAAPFDPQALPPLREVIARFGLDARKALGQNFLLDLNLTGRIARSAGDMTGVTAVEVGPGPGGLTRALLATKARQVIAIERDHRFIEALQDVVQAANGRLAIVEGDALEVDPIAIAPAPRAIVANLPYNVATPLLIGWLARIEEFVSLTLMFQKEVADRLVAKPGSKAYGRLSVITQWRADARVLFNLPAKAFTPPPKVASTVVHLTPRANPEPAEWKALEQVTAAAFGQRRKMLRQSLKSLGDAEALLAAAGIEPTARAEEVSVAKFAALARAYRANIPLPPREREAP</sequence>
<dbReference type="PROSITE" id="PS51689">
    <property type="entry name" value="SAM_RNA_A_N6_MT"/>
    <property type="match status" value="1"/>
</dbReference>
<evidence type="ECO:0000256" key="7">
    <source>
        <dbReference type="HAMAP-Rule" id="MF_00607"/>
    </source>
</evidence>
<keyword evidence="3 7" id="KW-0489">Methyltransferase</keyword>
<comment type="similarity">
    <text evidence="7">Belongs to the class I-like SAM-binding methyltransferase superfamily. rRNA adenine N(6)-methyltransferase family. RsmA subfamily.</text>
</comment>
<evidence type="ECO:0000256" key="6">
    <source>
        <dbReference type="ARBA" id="ARBA00022884"/>
    </source>
</evidence>